<organism evidence="3 4">
    <name type="scientific">Brassica cretica</name>
    <name type="common">Mustard</name>
    <dbReference type="NCBI Taxonomy" id="69181"/>
    <lineage>
        <taxon>Eukaryota</taxon>
        <taxon>Viridiplantae</taxon>
        <taxon>Streptophyta</taxon>
        <taxon>Embryophyta</taxon>
        <taxon>Tracheophyta</taxon>
        <taxon>Spermatophyta</taxon>
        <taxon>Magnoliopsida</taxon>
        <taxon>eudicotyledons</taxon>
        <taxon>Gunneridae</taxon>
        <taxon>Pentapetalae</taxon>
        <taxon>rosids</taxon>
        <taxon>malvids</taxon>
        <taxon>Brassicales</taxon>
        <taxon>Brassicaceae</taxon>
        <taxon>Brassiceae</taxon>
        <taxon>Brassica</taxon>
    </lineage>
</organism>
<comment type="caution">
    <text evidence="3">The sequence shown here is derived from an EMBL/GenBank/DDBJ whole genome shotgun (WGS) entry which is preliminary data.</text>
</comment>
<dbReference type="PANTHER" id="PTHR47382:SF9">
    <property type="entry name" value="U-BOX KINASE FAMILY PROTEIN"/>
    <property type="match status" value="1"/>
</dbReference>
<evidence type="ECO:0000313" key="4">
    <source>
        <dbReference type="Proteomes" id="UP000712600"/>
    </source>
</evidence>
<evidence type="ECO:0000259" key="2">
    <source>
        <dbReference type="Pfam" id="PF00582"/>
    </source>
</evidence>
<dbReference type="InterPro" id="IPR014729">
    <property type="entry name" value="Rossmann-like_a/b/a_fold"/>
</dbReference>
<dbReference type="EMBL" id="QGKX02001290">
    <property type="protein sequence ID" value="KAF3535630.1"/>
    <property type="molecule type" value="Genomic_DNA"/>
</dbReference>
<dbReference type="Gene3D" id="3.40.50.620">
    <property type="entry name" value="HUPs"/>
    <property type="match status" value="1"/>
</dbReference>
<feature type="domain" description="UspA" evidence="2">
    <location>
        <begin position="35"/>
        <end position="161"/>
    </location>
</feature>
<dbReference type="InterPro" id="IPR006016">
    <property type="entry name" value="UspA"/>
</dbReference>
<feature type="region of interest" description="Disordered" evidence="1">
    <location>
        <begin position="184"/>
        <end position="248"/>
    </location>
</feature>
<protein>
    <recommendedName>
        <fullName evidence="2">UspA domain-containing protein</fullName>
    </recommendedName>
</protein>
<evidence type="ECO:0000313" key="3">
    <source>
        <dbReference type="EMBL" id="KAF3535630.1"/>
    </source>
</evidence>
<proteinExistence type="predicted"/>
<dbReference type="CDD" id="cd01989">
    <property type="entry name" value="USP_STK_Ubox_N"/>
    <property type="match status" value="1"/>
</dbReference>
<name>A0A8S9Q2N8_BRACR</name>
<dbReference type="PANTHER" id="PTHR47382">
    <property type="entry name" value="U-BOX DOMAIN-CONTAINING PROTEIN 52-LIKE"/>
    <property type="match status" value="1"/>
</dbReference>
<evidence type="ECO:0000256" key="1">
    <source>
        <dbReference type="SAM" id="MobiDB-lite"/>
    </source>
</evidence>
<dbReference type="Pfam" id="PF00582">
    <property type="entry name" value="Usp"/>
    <property type="match status" value="1"/>
</dbReference>
<dbReference type="SUPFAM" id="SSF52402">
    <property type="entry name" value="Adenine nucleotide alpha hydrolases-like"/>
    <property type="match status" value="1"/>
</dbReference>
<dbReference type="Proteomes" id="UP000712600">
    <property type="component" value="Unassembled WGS sequence"/>
</dbReference>
<accession>A0A8S9Q2N8</accession>
<feature type="compositionally biased region" description="Basic and acidic residues" evidence="1">
    <location>
        <begin position="223"/>
        <end position="248"/>
    </location>
</feature>
<dbReference type="AlphaFoldDB" id="A0A8S9Q2N8"/>
<gene>
    <name evidence="3" type="ORF">F2Q69_00021573</name>
</gene>
<reference evidence="3" key="1">
    <citation type="submission" date="2019-12" db="EMBL/GenBank/DDBJ databases">
        <title>Genome sequencing and annotation of Brassica cretica.</title>
        <authorList>
            <person name="Studholme D.J."/>
            <person name="Sarris P."/>
        </authorList>
    </citation>
    <scope>NUCLEOTIDE SEQUENCE</scope>
    <source>
        <strain evidence="3">PFS-109/04</strain>
        <tissue evidence="3">Leaf</tissue>
    </source>
</reference>
<sequence>MDFFFKKSYLEPKPVLDQLPTKAGSDVACPSQSMTIAIAISGSSKSKNIVKWAVKKFSSEKNVVFKLIHVHLKITSVPTPSGKLVSISEAPEDVAATYRRQVMDETKETLLKPYKKMCERKKVAVELQVLESNSVAVAITREVSKHLISRLVVGRSSHVGLYGSGTSKQERDEIWSPPQHHTATTITTLGRSPHHHLDDHHHRRLGLISGDSRRGERKRSNGKRKERERERERGVREEERKGKEKLDG</sequence>